<dbReference type="Gene3D" id="3.90.76.10">
    <property type="entry name" value="Dipeptide-binding Protein, Domain 1"/>
    <property type="match status" value="1"/>
</dbReference>
<evidence type="ECO:0000259" key="10">
    <source>
        <dbReference type="Pfam" id="PF00496"/>
    </source>
</evidence>
<name>A0A495A7P5_9BACI</name>
<evidence type="ECO:0000313" key="12">
    <source>
        <dbReference type="Proteomes" id="UP000269301"/>
    </source>
</evidence>
<keyword evidence="3" id="KW-0813">Transport</keyword>
<dbReference type="Gene3D" id="3.40.190.10">
    <property type="entry name" value="Periplasmic binding protein-like II"/>
    <property type="match status" value="1"/>
</dbReference>
<keyword evidence="12" id="KW-1185">Reference proteome</keyword>
<dbReference type="GO" id="GO:0030288">
    <property type="term" value="C:outer membrane-bounded periplasmic space"/>
    <property type="evidence" value="ECO:0007669"/>
    <property type="project" value="UniProtKB-ARBA"/>
</dbReference>
<dbReference type="FunFam" id="3.90.76.10:FF:000001">
    <property type="entry name" value="Oligopeptide ABC transporter substrate-binding protein"/>
    <property type="match status" value="1"/>
</dbReference>
<reference evidence="11 12" key="1">
    <citation type="journal article" date="2016" name="Int. J. Syst. Evol. Microbiol.">
        <title>Oceanobacillus halophilus sp. nov., a novel moderately halophilic bacterium from a hypersaline lake.</title>
        <authorList>
            <person name="Amoozegar M.A."/>
            <person name="Bagheri M."/>
            <person name="Makhdoumi A."/>
            <person name="Nikou M.M."/>
            <person name="Fazeli S.A.S."/>
            <person name="Schumann P."/>
            <person name="Sproer C."/>
            <person name="Sanchez-Porro C."/>
            <person name="Ventosa A."/>
        </authorList>
    </citation>
    <scope>NUCLEOTIDE SEQUENCE [LARGE SCALE GENOMIC DNA]</scope>
    <source>
        <strain evidence="11 12">DSM 23996</strain>
    </source>
</reference>
<evidence type="ECO:0000256" key="1">
    <source>
        <dbReference type="ARBA" id="ARBA00004193"/>
    </source>
</evidence>
<proteinExistence type="inferred from homology"/>
<dbReference type="PIRSF" id="PIRSF002741">
    <property type="entry name" value="MppA"/>
    <property type="match status" value="1"/>
</dbReference>
<dbReference type="PROSITE" id="PS51257">
    <property type="entry name" value="PROKAR_LIPOPROTEIN"/>
    <property type="match status" value="1"/>
</dbReference>
<evidence type="ECO:0000256" key="4">
    <source>
        <dbReference type="ARBA" id="ARBA00022729"/>
    </source>
</evidence>
<evidence type="ECO:0000256" key="3">
    <source>
        <dbReference type="ARBA" id="ARBA00022448"/>
    </source>
</evidence>
<dbReference type="AlphaFoldDB" id="A0A495A7P5"/>
<evidence type="ECO:0000256" key="2">
    <source>
        <dbReference type="ARBA" id="ARBA00005695"/>
    </source>
</evidence>
<feature type="chain" id="PRO_5039378768" evidence="9">
    <location>
        <begin position="19"/>
        <end position="558"/>
    </location>
</feature>
<evidence type="ECO:0000256" key="7">
    <source>
        <dbReference type="ARBA" id="ARBA00023288"/>
    </source>
</evidence>
<feature type="region of interest" description="Disordered" evidence="8">
    <location>
        <begin position="23"/>
        <end position="59"/>
    </location>
</feature>
<keyword evidence="7" id="KW-0449">Lipoprotein</keyword>
<evidence type="ECO:0000256" key="5">
    <source>
        <dbReference type="ARBA" id="ARBA00022856"/>
    </source>
</evidence>
<dbReference type="PANTHER" id="PTHR30290">
    <property type="entry name" value="PERIPLASMIC BINDING COMPONENT OF ABC TRANSPORTER"/>
    <property type="match status" value="1"/>
</dbReference>
<dbReference type="FunFam" id="3.10.105.10:FF:000001">
    <property type="entry name" value="Oligopeptide ABC transporter, oligopeptide-binding protein"/>
    <property type="match status" value="1"/>
</dbReference>
<dbReference type="SUPFAM" id="SSF53850">
    <property type="entry name" value="Periplasmic binding protein-like II"/>
    <property type="match status" value="1"/>
</dbReference>
<dbReference type="InterPro" id="IPR030678">
    <property type="entry name" value="Peptide/Ni-bd"/>
</dbReference>
<keyword evidence="4 9" id="KW-0732">Signal</keyword>
<gene>
    <name evidence="11" type="ORF">D8M06_08300</name>
</gene>
<dbReference type="OrthoDB" id="9801912at2"/>
<protein>
    <submittedName>
        <fullName evidence="11">Peptide ABC transporter substrate-binding protein</fullName>
    </submittedName>
</protein>
<keyword evidence="6" id="KW-0564">Palmitate</keyword>
<dbReference type="GO" id="GO:0043190">
    <property type="term" value="C:ATP-binding cassette (ABC) transporter complex"/>
    <property type="evidence" value="ECO:0007669"/>
    <property type="project" value="InterPro"/>
</dbReference>
<evidence type="ECO:0000256" key="9">
    <source>
        <dbReference type="SAM" id="SignalP"/>
    </source>
</evidence>
<comment type="similarity">
    <text evidence="2">Belongs to the bacterial solute-binding protein 5 family.</text>
</comment>
<keyword evidence="5" id="KW-0571">Peptide transport</keyword>
<dbReference type="GO" id="GO:0015833">
    <property type="term" value="P:peptide transport"/>
    <property type="evidence" value="ECO:0007669"/>
    <property type="project" value="UniProtKB-KW"/>
</dbReference>
<feature type="domain" description="Solute-binding protein family 5" evidence="10">
    <location>
        <begin position="104"/>
        <end position="478"/>
    </location>
</feature>
<dbReference type="InterPro" id="IPR039424">
    <property type="entry name" value="SBP_5"/>
</dbReference>
<dbReference type="Gene3D" id="3.10.105.10">
    <property type="entry name" value="Dipeptide-binding Protein, Domain 3"/>
    <property type="match status" value="1"/>
</dbReference>
<dbReference type="InterPro" id="IPR023765">
    <property type="entry name" value="SBP_5_CS"/>
</dbReference>
<evidence type="ECO:0000313" key="11">
    <source>
        <dbReference type="EMBL" id="RKQ34364.1"/>
    </source>
</evidence>
<dbReference type="Proteomes" id="UP000269301">
    <property type="component" value="Unassembled WGS sequence"/>
</dbReference>
<feature type="signal peptide" evidence="9">
    <location>
        <begin position="1"/>
        <end position="18"/>
    </location>
</feature>
<keyword evidence="5" id="KW-0653">Protein transport</keyword>
<accession>A0A495A7P5</accession>
<dbReference type="GO" id="GO:1904680">
    <property type="term" value="F:peptide transmembrane transporter activity"/>
    <property type="evidence" value="ECO:0007669"/>
    <property type="project" value="TreeGrafter"/>
</dbReference>
<evidence type="ECO:0000256" key="8">
    <source>
        <dbReference type="SAM" id="MobiDB-lite"/>
    </source>
</evidence>
<dbReference type="PANTHER" id="PTHR30290:SF79">
    <property type="entry name" value="DIPEPTIDE-BINDING PROTEIN DPPE"/>
    <property type="match status" value="1"/>
</dbReference>
<organism evidence="11 12">
    <name type="scientific">Oceanobacillus halophilus</name>
    <dbReference type="NCBI Taxonomy" id="930130"/>
    <lineage>
        <taxon>Bacteria</taxon>
        <taxon>Bacillati</taxon>
        <taxon>Bacillota</taxon>
        <taxon>Bacilli</taxon>
        <taxon>Bacillales</taxon>
        <taxon>Bacillaceae</taxon>
        <taxon>Oceanobacillus</taxon>
    </lineage>
</organism>
<feature type="compositionally biased region" description="Acidic residues" evidence="8">
    <location>
        <begin position="25"/>
        <end position="55"/>
    </location>
</feature>
<dbReference type="RefSeq" id="WP_121203927.1">
    <property type="nucleotide sequence ID" value="NZ_RBZP01000004.1"/>
</dbReference>
<dbReference type="CDD" id="cd08504">
    <property type="entry name" value="PBP2_OppA"/>
    <property type="match status" value="1"/>
</dbReference>
<dbReference type="EMBL" id="RBZP01000004">
    <property type="protein sequence ID" value="RKQ34364.1"/>
    <property type="molecule type" value="Genomic_DNA"/>
</dbReference>
<dbReference type="Pfam" id="PF00496">
    <property type="entry name" value="SBP_bac_5"/>
    <property type="match status" value="1"/>
</dbReference>
<dbReference type="InterPro" id="IPR000914">
    <property type="entry name" value="SBP_5_dom"/>
</dbReference>
<comment type="subcellular location">
    <subcellularLocation>
        <location evidence="1">Cell membrane</location>
        <topology evidence="1">Lipid-anchor</topology>
    </subcellularLocation>
</comment>
<comment type="caution">
    <text evidence="11">The sequence shown here is derived from an EMBL/GenBank/DDBJ whole genome shotgun (WGS) entry which is preliminary data.</text>
</comment>
<evidence type="ECO:0000256" key="6">
    <source>
        <dbReference type="ARBA" id="ARBA00023139"/>
    </source>
</evidence>
<dbReference type="PROSITE" id="PS01040">
    <property type="entry name" value="SBP_BACTERIAL_5"/>
    <property type="match status" value="1"/>
</dbReference>
<sequence length="558" mass="62387">MKKFLVFLLTVLTIAVLAACTTGEDAGEETTDESETEAPEESGTEETEEGTEEESSGDKVLRLNNGIEPTSLDPSIGFDQVSWDPLNNLMEGLTRLDQEHVAAPGAAESWDISEDGLTYTFHLREDANWSNGDPVVAEDFVYAWKYMLDPETASPAAFLGYFIEGAEAYNAGDGSADDVAVTAVDEKTLEVKLEAPAGFFLDVLTNPAFFPVNHKVAEENPDWHAEADSFVGNGPFMLESWEHDVEMVFAKNPEYWDADTVKLDQIHFAMVNDTNTQYQMFESGELDTASIPPELSDQLIDGDDVFIGPYGGLEFFRFNVTAEPFQNKKIRQAFSYAVNRDDIAQYVVKNGVEPAYGFISPGFTSPTGEDFRDVNGDLVSFDAEQAKQLLEEGMAEEGYDELPAITLSYNTSDTNKAVAETLQDMFIENLGVEVTLENQEWGVFVEAQQNLELQLSRSSFINDYNDPVNFLESFITDSYMNRTGFSNEEYDELIANGKSETDQEKRWEYLYEAEKLLAEEMIAMPIRYYNTVVLESDGVSGILRHPVGYFDLKYADKQ</sequence>